<dbReference type="AlphaFoldDB" id="A0A9W6LLQ5"/>
<sequence>MFRGNIKKQLTKALWNLQEFPGENKASFLLGDLSRYGVSCIKKIQGTWNTVWFEFYIYLKGDSKIVLVVELPFDFTIKDVERSIIRLYEYGGMIASNDNELMDYWRKNIREYYGYDHAKYSALKFLEALRKKLMTTKKEEKDR</sequence>
<gene>
    <name evidence="1" type="ORF">TISLANDTSLP1_17730</name>
</gene>
<comment type="caution">
    <text evidence="1">The sequence shown here is derived from an EMBL/GenBank/DDBJ whole genome shotgun (WGS) entry which is preliminary data.</text>
</comment>
<evidence type="ECO:0000313" key="2">
    <source>
        <dbReference type="Proteomes" id="UP001144297"/>
    </source>
</evidence>
<reference evidence="1" key="1">
    <citation type="submission" date="2022-12" db="EMBL/GenBank/DDBJ databases">
        <title>Reference genome sequencing for broad-spectrum identification of bacterial and archaeal isolates by mass spectrometry.</title>
        <authorList>
            <person name="Sekiguchi Y."/>
            <person name="Tourlousse D.M."/>
        </authorList>
    </citation>
    <scope>NUCLEOTIDE SEQUENCE</scope>
    <source>
        <strain evidence="1">TSL-P1</strain>
    </source>
</reference>
<protein>
    <submittedName>
        <fullName evidence="1">Uncharacterized protein</fullName>
    </submittedName>
</protein>
<dbReference type="Proteomes" id="UP001144297">
    <property type="component" value="Unassembled WGS sequence"/>
</dbReference>
<evidence type="ECO:0000313" key="1">
    <source>
        <dbReference type="EMBL" id="GLI54080.1"/>
    </source>
</evidence>
<accession>A0A9W6LLQ5</accession>
<dbReference type="EMBL" id="BSDX01000001">
    <property type="protein sequence ID" value="GLI54080.1"/>
    <property type="molecule type" value="Genomic_DNA"/>
</dbReference>
<organism evidence="1 2">
    <name type="scientific">Thermodesulfovibrio yellowstonii</name>
    <dbReference type="NCBI Taxonomy" id="28262"/>
    <lineage>
        <taxon>Bacteria</taxon>
        <taxon>Pseudomonadati</taxon>
        <taxon>Nitrospirota</taxon>
        <taxon>Thermodesulfovibrionia</taxon>
        <taxon>Thermodesulfovibrionales</taxon>
        <taxon>Thermodesulfovibrionaceae</taxon>
        <taxon>Thermodesulfovibrio</taxon>
    </lineage>
</organism>
<keyword evidence="2" id="KW-1185">Reference proteome</keyword>
<name>A0A9W6LLQ5_9BACT</name>
<proteinExistence type="predicted"/>